<proteinExistence type="predicted"/>
<feature type="domain" description="F-box" evidence="1">
    <location>
        <begin position="13"/>
        <end position="66"/>
    </location>
</feature>
<dbReference type="EnsemblPlants" id="AES90553">
    <property type="protein sequence ID" value="AES90553"/>
    <property type="gene ID" value="MTR_4g092980"/>
</dbReference>
<dbReference type="InterPro" id="IPR053781">
    <property type="entry name" value="F-box_AtFBL13-like"/>
</dbReference>
<dbReference type="EMBL" id="CM001220">
    <property type="protein sequence ID" value="AES90553.2"/>
    <property type="molecule type" value="Genomic_DNA"/>
</dbReference>
<dbReference type="Pfam" id="PF00646">
    <property type="entry name" value="F-box"/>
    <property type="match status" value="1"/>
</dbReference>
<dbReference type="PaxDb" id="3880-AES90553"/>
<dbReference type="InterPro" id="IPR032675">
    <property type="entry name" value="LRR_dom_sf"/>
</dbReference>
<dbReference type="InterPro" id="IPR001810">
    <property type="entry name" value="F-box_dom"/>
</dbReference>
<dbReference type="SUPFAM" id="SSF81383">
    <property type="entry name" value="F-box domain"/>
    <property type="match status" value="1"/>
</dbReference>
<dbReference type="Proteomes" id="UP000002051">
    <property type="component" value="Chromosome 4"/>
</dbReference>
<accession>G7JU19</accession>
<gene>
    <name evidence="2" type="ordered locus">MTR_4g092980</name>
</gene>
<evidence type="ECO:0000259" key="1">
    <source>
        <dbReference type="PROSITE" id="PS50181"/>
    </source>
</evidence>
<dbReference type="PROSITE" id="PS50181">
    <property type="entry name" value="FBOX"/>
    <property type="match status" value="1"/>
</dbReference>
<accession>A0A0C3X2T1</accession>
<reference evidence="3" key="3">
    <citation type="submission" date="2015-04" db="UniProtKB">
        <authorList>
            <consortium name="EnsemblPlants"/>
        </authorList>
    </citation>
    <scope>IDENTIFICATION</scope>
    <source>
        <strain evidence="3">cv. Jemalong A17</strain>
    </source>
</reference>
<reference evidence="2 4" key="1">
    <citation type="journal article" date="2011" name="Nature">
        <title>The Medicago genome provides insight into the evolution of rhizobial symbioses.</title>
        <authorList>
            <person name="Young N.D."/>
            <person name="Debelle F."/>
            <person name="Oldroyd G.E."/>
            <person name="Geurts R."/>
            <person name="Cannon S.B."/>
            <person name="Udvardi M.K."/>
            <person name="Benedito V.A."/>
            <person name="Mayer K.F."/>
            <person name="Gouzy J."/>
            <person name="Schoof H."/>
            <person name="Van de Peer Y."/>
            <person name="Proost S."/>
            <person name="Cook D.R."/>
            <person name="Meyers B.C."/>
            <person name="Spannagl M."/>
            <person name="Cheung F."/>
            <person name="De Mita S."/>
            <person name="Krishnakumar V."/>
            <person name="Gundlach H."/>
            <person name="Zhou S."/>
            <person name="Mudge J."/>
            <person name="Bharti A.K."/>
            <person name="Murray J.D."/>
            <person name="Naoumkina M.A."/>
            <person name="Rosen B."/>
            <person name="Silverstein K.A."/>
            <person name="Tang H."/>
            <person name="Rombauts S."/>
            <person name="Zhao P.X."/>
            <person name="Zhou P."/>
            <person name="Barbe V."/>
            <person name="Bardou P."/>
            <person name="Bechner M."/>
            <person name="Bellec A."/>
            <person name="Berger A."/>
            <person name="Berges H."/>
            <person name="Bidwell S."/>
            <person name="Bisseling T."/>
            <person name="Choisne N."/>
            <person name="Couloux A."/>
            <person name="Denny R."/>
            <person name="Deshpande S."/>
            <person name="Dai X."/>
            <person name="Doyle J.J."/>
            <person name="Dudez A.M."/>
            <person name="Farmer A.D."/>
            <person name="Fouteau S."/>
            <person name="Franken C."/>
            <person name="Gibelin C."/>
            <person name="Gish J."/>
            <person name="Goldstein S."/>
            <person name="Gonzalez A.J."/>
            <person name="Green P.J."/>
            <person name="Hallab A."/>
            <person name="Hartog M."/>
            <person name="Hua A."/>
            <person name="Humphray S.J."/>
            <person name="Jeong D.H."/>
            <person name="Jing Y."/>
            <person name="Jocker A."/>
            <person name="Kenton S.M."/>
            <person name="Kim D.J."/>
            <person name="Klee K."/>
            <person name="Lai H."/>
            <person name="Lang C."/>
            <person name="Lin S."/>
            <person name="Macmil S.L."/>
            <person name="Magdelenat G."/>
            <person name="Matthews L."/>
            <person name="McCorrison J."/>
            <person name="Monaghan E.L."/>
            <person name="Mun J.H."/>
            <person name="Najar F.Z."/>
            <person name="Nicholson C."/>
            <person name="Noirot C."/>
            <person name="O'Bleness M."/>
            <person name="Paule C.R."/>
            <person name="Poulain J."/>
            <person name="Prion F."/>
            <person name="Qin B."/>
            <person name="Qu C."/>
            <person name="Retzel E.F."/>
            <person name="Riddle C."/>
            <person name="Sallet E."/>
            <person name="Samain S."/>
            <person name="Samson N."/>
            <person name="Sanders I."/>
            <person name="Saurat O."/>
            <person name="Scarpelli C."/>
            <person name="Schiex T."/>
            <person name="Segurens B."/>
            <person name="Severin A.J."/>
            <person name="Sherrier D.J."/>
            <person name="Shi R."/>
            <person name="Sims S."/>
            <person name="Singer S.R."/>
            <person name="Sinharoy S."/>
            <person name="Sterck L."/>
            <person name="Viollet A."/>
            <person name="Wang B.B."/>
            <person name="Wang K."/>
            <person name="Wang M."/>
            <person name="Wang X."/>
            <person name="Warfsmann J."/>
            <person name="Weissenbach J."/>
            <person name="White D.D."/>
            <person name="White J.D."/>
            <person name="Wiley G.B."/>
            <person name="Wincker P."/>
            <person name="Xing Y."/>
            <person name="Yang L."/>
            <person name="Yao Z."/>
            <person name="Ying F."/>
            <person name="Zhai J."/>
            <person name="Zhou L."/>
            <person name="Zuber A."/>
            <person name="Denarie J."/>
            <person name="Dixon R.A."/>
            <person name="May G.D."/>
            <person name="Schwartz D.C."/>
            <person name="Rogers J."/>
            <person name="Quetier F."/>
            <person name="Town C.D."/>
            <person name="Roe B.A."/>
        </authorList>
    </citation>
    <scope>NUCLEOTIDE SEQUENCE [LARGE SCALE GENOMIC DNA]</scope>
    <source>
        <strain evidence="2">A17</strain>
        <strain evidence="3 4">cv. Jemalong A17</strain>
    </source>
</reference>
<sequence length="483" mass="53850">MSDYLEQSAILEKMKLSDLPDAVILHILSFLNTKHAVGTCVFSKRWGHLWKRIPTLMLHSSRFSTIKQFTTFVSKILTLHHTSTALHKLDLDRRGDIEPQLLKKILNYVTSHNTHLHELGISVRGDSSLIMRCVSSCHALTSLKLSLYPRGSTHIHNYTKTLFPKSLNFPFLTTLYLENFAFCGSENGCAEPFFAFTKLNSLVISSCEVKDAQILNISSETLVNLALHDNLLDFVKFKLSAPSLCTFTFTGDLLQKIYGSSLSSIKQVNIDAQEVLYSEDSAMVLLSLLQDLANVESLAVTSTTLQILSLVPDLLEVKFHSLCNLKSLEVELIPLQDGYLSQSIKNVMYKKAAAKSHEELLKLCKAFKRRMELPAIPDGIVDFLRQNSPSAEVNITTDYFIYFNLKQVASYLKTIWEARRLSTIVHNIINYGSQFAAPATAAPAPAAESASATAPATVALPNLLLCHAEKDDKSSIEDKVEKH</sequence>
<name>G7JU19_MEDTR</name>
<dbReference type="PANTHER" id="PTHR32212:SF269">
    <property type="entry name" value="F-BOX_RNI_FBD-LIKE DOMAIN PROTEIN"/>
    <property type="match status" value="1"/>
</dbReference>
<evidence type="ECO:0000313" key="2">
    <source>
        <dbReference type="EMBL" id="AES90553.2"/>
    </source>
</evidence>
<dbReference type="SUPFAM" id="SSF52047">
    <property type="entry name" value="RNI-like"/>
    <property type="match status" value="1"/>
</dbReference>
<organism evidence="2 4">
    <name type="scientific">Medicago truncatula</name>
    <name type="common">Barrel medic</name>
    <name type="synonym">Medicago tribuloides</name>
    <dbReference type="NCBI Taxonomy" id="3880"/>
    <lineage>
        <taxon>Eukaryota</taxon>
        <taxon>Viridiplantae</taxon>
        <taxon>Streptophyta</taxon>
        <taxon>Embryophyta</taxon>
        <taxon>Tracheophyta</taxon>
        <taxon>Spermatophyta</taxon>
        <taxon>Magnoliopsida</taxon>
        <taxon>eudicotyledons</taxon>
        <taxon>Gunneridae</taxon>
        <taxon>Pentapetalae</taxon>
        <taxon>rosids</taxon>
        <taxon>fabids</taxon>
        <taxon>Fabales</taxon>
        <taxon>Fabaceae</taxon>
        <taxon>Papilionoideae</taxon>
        <taxon>50 kb inversion clade</taxon>
        <taxon>NPAAA clade</taxon>
        <taxon>Hologalegina</taxon>
        <taxon>IRL clade</taxon>
        <taxon>Trifolieae</taxon>
        <taxon>Medicago</taxon>
    </lineage>
</organism>
<dbReference type="Gene3D" id="3.80.10.10">
    <property type="entry name" value="Ribonuclease Inhibitor"/>
    <property type="match status" value="1"/>
</dbReference>
<dbReference type="CDD" id="cd22160">
    <property type="entry name" value="F-box_AtFBL13-like"/>
    <property type="match status" value="1"/>
</dbReference>
<keyword evidence="4" id="KW-1185">Reference proteome</keyword>
<dbReference type="HOGENOM" id="CLU_010721_2_1_1"/>
<evidence type="ECO:0000313" key="3">
    <source>
        <dbReference type="EnsemblPlants" id="AES90553"/>
    </source>
</evidence>
<evidence type="ECO:0000313" key="4">
    <source>
        <dbReference type="Proteomes" id="UP000002051"/>
    </source>
</evidence>
<dbReference type="AlphaFoldDB" id="G7JU19"/>
<dbReference type="InterPro" id="IPR036047">
    <property type="entry name" value="F-box-like_dom_sf"/>
</dbReference>
<reference evidence="2 4" key="2">
    <citation type="journal article" date="2014" name="BMC Genomics">
        <title>An improved genome release (version Mt4.0) for the model legume Medicago truncatula.</title>
        <authorList>
            <person name="Tang H."/>
            <person name="Krishnakumar V."/>
            <person name="Bidwell S."/>
            <person name="Rosen B."/>
            <person name="Chan A."/>
            <person name="Zhou S."/>
            <person name="Gentzbittel L."/>
            <person name="Childs K.L."/>
            <person name="Yandell M."/>
            <person name="Gundlach H."/>
            <person name="Mayer K.F."/>
            <person name="Schwartz D.C."/>
            <person name="Town C.D."/>
        </authorList>
    </citation>
    <scope>GENOME REANNOTATION</scope>
    <source>
        <strain evidence="3 4">cv. Jemalong A17</strain>
    </source>
</reference>
<dbReference type="PANTHER" id="PTHR32212">
    <property type="entry name" value="CYCLIN-LIKE F-BOX"/>
    <property type="match status" value="1"/>
</dbReference>
<protein>
    <submittedName>
        <fullName evidence="2">F-box/RNI superfamily protein</fullName>
    </submittedName>
</protein>